<reference evidence="2" key="1">
    <citation type="submission" date="2019-05" db="EMBL/GenBank/DDBJ databases">
        <title>Candidatus Nanohalobium constans, a novel model system to study the DPANN nano-sized archaea: genomic and physiological characterization of a nanoarchaeon co-cultured with its chitinotrophic host.</title>
        <authorList>
            <person name="La Cono V."/>
            <person name="Arcadi E."/>
            <person name="Crisafi F."/>
            <person name="Denaro R."/>
            <person name="La Spada G."/>
            <person name="Messina E."/>
            <person name="Smedile F."/>
            <person name="Toshchakov S.V."/>
            <person name="Shevchenko M.A."/>
            <person name="Golyshin P.N."/>
            <person name="Golyshina O.V."/>
            <person name="Ferrer M."/>
            <person name="Rohde M."/>
            <person name="Mushegian A."/>
            <person name="Sorokin D.Y."/>
            <person name="Giuliano L."/>
            <person name="Yakimov M.M."/>
        </authorList>
    </citation>
    <scope>NUCLEOTIDE SEQUENCE [LARGE SCALE GENOMIC DNA]</scope>
    <source>
        <strain evidence="2">LC1Nh</strain>
    </source>
</reference>
<dbReference type="Proteomes" id="UP000377803">
    <property type="component" value="Chromosome"/>
</dbReference>
<evidence type="ECO:0000313" key="1">
    <source>
        <dbReference type="EMBL" id="QGA80171.1"/>
    </source>
</evidence>
<dbReference type="AlphaFoldDB" id="A0A5Q0UFM1"/>
<keyword evidence="2" id="KW-1185">Reference proteome</keyword>
<sequence>MRKEDEWKEECMEEGTEGRVGAEKLKKRREKERIIQRKSQNSSYWLKAAENLLDSDTPQAAIVLGYFAAENKVEEALAHKNYEVNTHLCTIKGLSRVLESPELATQLDRAYQKRKDINYETQLKEDETEAEEFIEERVKPLIQEINSKIEDTE</sequence>
<name>A0A5Q0UFM1_9ARCH</name>
<dbReference type="EMBL" id="CP040089">
    <property type="protein sequence ID" value="QGA80171.1"/>
    <property type="molecule type" value="Genomic_DNA"/>
</dbReference>
<dbReference type="GeneID" id="42364650"/>
<protein>
    <submittedName>
        <fullName evidence="1">Uncharacterized protein</fullName>
    </submittedName>
</protein>
<accession>A0A5Q0UFM1</accession>
<dbReference type="Gene3D" id="1.20.120.330">
    <property type="entry name" value="Nucleotidyltransferases domain 2"/>
    <property type="match status" value="1"/>
</dbReference>
<dbReference type="KEGG" id="ncon:LC1Nh_0268"/>
<proteinExistence type="predicted"/>
<dbReference type="RefSeq" id="WP_153549909.1">
    <property type="nucleotide sequence ID" value="NZ_CP040089.1"/>
</dbReference>
<evidence type="ECO:0000313" key="2">
    <source>
        <dbReference type="Proteomes" id="UP000377803"/>
    </source>
</evidence>
<organism evidence="1 2">
    <name type="scientific">Candidatus Nanohalobium constans</name>
    <dbReference type="NCBI Taxonomy" id="2565781"/>
    <lineage>
        <taxon>Archaea</taxon>
        <taxon>Candidatus Nanohalarchaeota</taxon>
        <taxon>Candidatus Nanohalobia</taxon>
        <taxon>Candidatus Nanohalobiales</taxon>
        <taxon>Candidatus Nanohalobiaceae</taxon>
        <taxon>Candidatus Nanohalobium</taxon>
    </lineage>
</organism>
<gene>
    <name evidence="1" type="ORF">LC1Nh_0268</name>
</gene>